<accession>A0A8J6EQ07</accession>
<proteinExistence type="predicted"/>
<reference evidence="1" key="1">
    <citation type="thesis" date="2020" institute="ProQuest LLC" country="789 East Eisenhower Parkway, Ann Arbor, MI, USA">
        <title>Comparative Genomics and Chromosome Evolution.</title>
        <authorList>
            <person name="Mudd A.B."/>
        </authorList>
    </citation>
    <scope>NUCLEOTIDE SEQUENCE</scope>
    <source>
        <strain evidence="1">HN-11 Male</strain>
        <tissue evidence="1">Kidney and liver</tissue>
    </source>
</reference>
<organism evidence="1 2">
    <name type="scientific">Eleutherodactylus coqui</name>
    <name type="common">Puerto Rican coqui</name>
    <dbReference type="NCBI Taxonomy" id="57060"/>
    <lineage>
        <taxon>Eukaryota</taxon>
        <taxon>Metazoa</taxon>
        <taxon>Chordata</taxon>
        <taxon>Craniata</taxon>
        <taxon>Vertebrata</taxon>
        <taxon>Euteleostomi</taxon>
        <taxon>Amphibia</taxon>
        <taxon>Batrachia</taxon>
        <taxon>Anura</taxon>
        <taxon>Neobatrachia</taxon>
        <taxon>Hyloidea</taxon>
        <taxon>Eleutherodactylidae</taxon>
        <taxon>Eleutherodactylinae</taxon>
        <taxon>Eleutherodactylus</taxon>
        <taxon>Eleutherodactylus</taxon>
    </lineage>
</organism>
<keyword evidence="2" id="KW-1185">Reference proteome</keyword>
<gene>
    <name evidence="1" type="ORF">GDO78_017126</name>
</gene>
<name>A0A8J6EQ07_ELECQ</name>
<comment type="caution">
    <text evidence="1">The sequence shown here is derived from an EMBL/GenBank/DDBJ whole genome shotgun (WGS) entry which is preliminary data.</text>
</comment>
<evidence type="ECO:0000313" key="2">
    <source>
        <dbReference type="Proteomes" id="UP000770717"/>
    </source>
</evidence>
<dbReference type="Proteomes" id="UP000770717">
    <property type="component" value="Unassembled WGS sequence"/>
</dbReference>
<evidence type="ECO:0000313" key="1">
    <source>
        <dbReference type="EMBL" id="KAG9472781.1"/>
    </source>
</evidence>
<dbReference type="EMBL" id="WNTK01000036">
    <property type="protein sequence ID" value="KAG9472781.1"/>
    <property type="molecule type" value="Genomic_DNA"/>
</dbReference>
<protein>
    <submittedName>
        <fullName evidence="1">Uncharacterized protein</fullName>
    </submittedName>
</protein>
<sequence length="109" mass="12362">MVSAFLRAYHEGCSGSFSSLTFIAFFFSIAELFHLHWSDNLYCNSGQKIHHCSQKGALFTSDLQTLRLFYLPSETKNISCWILRIASNQGSIQSTDCFQYNNVCNGCNK</sequence>
<dbReference type="AlphaFoldDB" id="A0A8J6EQ07"/>